<dbReference type="SUPFAM" id="SSF52374">
    <property type="entry name" value="Nucleotidylyl transferase"/>
    <property type="match status" value="1"/>
</dbReference>
<reference evidence="13" key="2">
    <citation type="submission" date="2015-07" db="EMBL/GenBank/DDBJ databases">
        <title>Contrasting host-pathogen interactions and genome evolution in two generalist and specialist microsporidian pathogens of mosquitoes.</title>
        <authorList>
            <consortium name="The Broad Institute Genomics Platform"/>
            <consortium name="The Broad Institute Genome Sequencing Center for Infectious Disease"/>
            <person name="Cuomo C.A."/>
            <person name="Sanscrainte N.D."/>
            <person name="Goldberg J.M."/>
            <person name="Heiman D."/>
            <person name="Young S."/>
            <person name="Zeng Q."/>
            <person name="Becnel J.J."/>
            <person name="Birren B.W."/>
        </authorList>
    </citation>
    <scope>NUCLEOTIDE SEQUENCE [LARGE SCALE GENOMIC DNA]</scope>
    <source>
        <strain evidence="13">USNM 41457</strain>
    </source>
</reference>
<dbReference type="OMA" id="FIHIPDG"/>
<keyword evidence="8" id="KW-0175">Coiled coil</keyword>
<reference evidence="12 13" key="1">
    <citation type="submission" date="2011-08" db="EMBL/GenBank/DDBJ databases">
        <authorList>
            <person name="Liu Z.J."/>
            <person name="Shi F.L."/>
            <person name="Lu J.Q."/>
            <person name="Li M."/>
            <person name="Wang Z.L."/>
        </authorList>
    </citation>
    <scope>NUCLEOTIDE SEQUENCE [LARGE SCALE GENOMIC DNA]</scope>
    <source>
        <strain evidence="12 13">USNM 41457</strain>
    </source>
</reference>
<dbReference type="InterPro" id="IPR020059">
    <property type="entry name" value="Glu/Gln-tRNA-synth_Ib_codon-bd"/>
</dbReference>
<evidence type="ECO:0000313" key="12">
    <source>
        <dbReference type="EMBL" id="EJW03418.1"/>
    </source>
</evidence>
<keyword evidence="4 7" id="KW-0067">ATP-binding</keyword>
<evidence type="ECO:0000256" key="3">
    <source>
        <dbReference type="ARBA" id="ARBA00022741"/>
    </source>
</evidence>
<evidence type="ECO:0000256" key="4">
    <source>
        <dbReference type="ARBA" id="ARBA00022840"/>
    </source>
</evidence>
<keyword evidence="5 7" id="KW-0648">Protein biosynthesis</keyword>
<dbReference type="GO" id="GO:0017102">
    <property type="term" value="C:methionyl glutamyl tRNA synthetase complex"/>
    <property type="evidence" value="ECO:0007669"/>
    <property type="project" value="EnsemblFungi"/>
</dbReference>
<dbReference type="Pfam" id="PF00749">
    <property type="entry name" value="tRNA-synt_1c"/>
    <property type="match status" value="1"/>
</dbReference>
<dbReference type="STRING" id="1003232.J8ZUQ6"/>
<evidence type="ECO:0000259" key="11">
    <source>
        <dbReference type="Pfam" id="PF20974"/>
    </source>
</evidence>
<dbReference type="Gene3D" id="3.40.50.620">
    <property type="entry name" value="HUPs"/>
    <property type="match status" value="1"/>
</dbReference>
<dbReference type="VEuPathDB" id="MicrosporidiaDB:EDEG_02238"/>
<dbReference type="InParanoid" id="J8ZUQ6"/>
<dbReference type="OrthoDB" id="10250478at2759"/>
<evidence type="ECO:0000256" key="1">
    <source>
        <dbReference type="ARBA" id="ARBA00022490"/>
    </source>
</evidence>
<dbReference type="Pfam" id="PF20974">
    <property type="entry name" value="tRNA-synt_1c_C2"/>
    <property type="match status" value="1"/>
</dbReference>
<evidence type="ECO:0000256" key="8">
    <source>
        <dbReference type="SAM" id="Coils"/>
    </source>
</evidence>
<dbReference type="PANTHER" id="PTHR43097:SF5">
    <property type="entry name" value="GLUTAMATE--TRNA LIGASE"/>
    <property type="match status" value="1"/>
</dbReference>
<dbReference type="GO" id="GO:0006424">
    <property type="term" value="P:glutamyl-tRNA aminoacylation"/>
    <property type="evidence" value="ECO:0007669"/>
    <property type="project" value="EnsemblFungi"/>
</dbReference>
<dbReference type="Proteomes" id="UP000003163">
    <property type="component" value="Unassembled WGS sequence"/>
</dbReference>
<name>J8ZUQ6_EDHAE</name>
<dbReference type="Pfam" id="PF03950">
    <property type="entry name" value="tRNA-synt_1c_C"/>
    <property type="match status" value="1"/>
</dbReference>
<dbReference type="GO" id="GO:0005524">
    <property type="term" value="F:ATP binding"/>
    <property type="evidence" value="ECO:0007669"/>
    <property type="project" value="UniProtKB-KW"/>
</dbReference>
<feature type="domain" description="Glutamyl/glutaminyl-tRNA synthetase class Ib anti-codon binding" evidence="10">
    <location>
        <begin position="536"/>
        <end position="600"/>
    </location>
</feature>
<evidence type="ECO:0000256" key="6">
    <source>
        <dbReference type="ARBA" id="ARBA00023146"/>
    </source>
</evidence>
<gene>
    <name evidence="12" type="ORF">EDEG_02238</name>
</gene>
<dbReference type="GO" id="GO:0004818">
    <property type="term" value="F:glutamate-tRNA ligase activity"/>
    <property type="evidence" value="ECO:0007669"/>
    <property type="project" value="EnsemblFungi"/>
</dbReference>
<evidence type="ECO:0000256" key="7">
    <source>
        <dbReference type="RuleBase" id="RU363037"/>
    </source>
</evidence>
<protein>
    <recommendedName>
        <fullName evidence="14">Glutamate--tRNA ligase</fullName>
    </recommendedName>
</protein>
<dbReference type="GO" id="GO:0005829">
    <property type="term" value="C:cytosol"/>
    <property type="evidence" value="ECO:0007669"/>
    <property type="project" value="TreeGrafter"/>
</dbReference>
<dbReference type="InterPro" id="IPR011035">
    <property type="entry name" value="Ribosomal_bL25/Gln-tRNA_synth"/>
</dbReference>
<organism evidence="12 13">
    <name type="scientific">Edhazardia aedis (strain USNM 41457)</name>
    <name type="common">Microsporidian parasite</name>
    <dbReference type="NCBI Taxonomy" id="1003232"/>
    <lineage>
        <taxon>Eukaryota</taxon>
        <taxon>Fungi</taxon>
        <taxon>Fungi incertae sedis</taxon>
        <taxon>Microsporidia</taxon>
        <taxon>Edhazardia</taxon>
    </lineage>
</organism>
<keyword evidence="3 7" id="KW-0547">Nucleotide-binding</keyword>
<dbReference type="AlphaFoldDB" id="J8ZUQ6"/>
<evidence type="ECO:0008006" key="14">
    <source>
        <dbReference type="Google" id="ProtNLM"/>
    </source>
</evidence>
<dbReference type="PRINTS" id="PR00987">
    <property type="entry name" value="TRNASYNTHGLU"/>
</dbReference>
<dbReference type="InterPro" id="IPR000924">
    <property type="entry name" value="Glu/Gln-tRNA-synth"/>
</dbReference>
<dbReference type="GO" id="GO:0010494">
    <property type="term" value="C:cytoplasmic stress granule"/>
    <property type="evidence" value="ECO:0007669"/>
    <property type="project" value="EnsemblFungi"/>
</dbReference>
<sequence>MAEIFINPKERPHFITYIYCKQNNIPYVVDLKAQLFDFTKILEKDTLNDVLIKIVQENNFKSLKEDLQKLEKVYSHLNIKENPVETAETTETVESTQTNSNENDLSDIFSNTTKRIFLFLFSNKIFPGLFNKNQLESFGILIQIYDKFKNLCQNEMSEFQKLKLYSQPTGTLSKTTQELKNKDVITRFPPEPSGYIHLGHVKALLLNENMAHKNNGKMVVRFDDTNPLKESQIFVDAMKSDITHILGISPWKWTFTSDYFEQILEKADFLIQKGLAYCDNTDQEQMARERFDGVPSKCRSNSVSQNFQLFRQMKEGKHPEYCLRAKIDHENVNKAMRDPVIYRFIDKTHHKTGTKYRIYPTYDFACPIVDSLEGISHSFRTNEYRDRNSVYYWFIKNLELQHKPTIKDFSKLSFENTVLSKRKLKKVVEDNGLEWCDPRMPTLRGIRRLGLDISVLKSYILSQGITQKNSTVSWDKIWAENKIKIDKESDRYYGIETSNMLSAKILNFEEMIAELRKKDLIAIDKKSNLSKSLSNLKINNENLDLYFEIKVLLNRKNPDQGSKNTAITPKIYLPLENVNVNDEITLMNLGNFIVKNINDKEISLMFNKNGDFKKTALKLQWVSQDICEKQKMVEYGDLFDKDGNFNKDSMFEFDYICEAGIKNVKDGQTIQIERMGFFYKDGDKFNLVPFTKQARKK</sequence>
<keyword evidence="1" id="KW-0963">Cytoplasm</keyword>
<evidence type="ECO:0000256" key="2">
    <source>
        <dbReference type="ARBA" id="ARBA00022598"/>
    </source>
</evidence>
<keyword evidence="6 7" id="KW-0030">Aminoacyl-tRNA synthetase</keyword>
<keyword evidence="13" id="KW-1185">Reference proteome</keyword>
<feature type="domain" description="Glutamyl/glutaminyl-tRNA synthetase class Ib catalytic" evidence="9">
    <location>
        <begin position="184"/>
        <end position="486"/>
    </location>
</feature>
<evidence type="ECO:0000259" key="9">
    <source>
        <dbReference type="Pfam" id="PF00749"/>
    </source>
</evidence>
<dbReference type="FunFam" id="3.40.50.620:FF:000037">
    <property type="entry name" value="Glutamine--tRNA ligase cytoplasmic"/>
    <property type="match status" value="1"/>
</dbReference>
<dbReference type="InterPro" id="IPR049437">
    <property type="entry name" value="tRNA-synt_1c_C2"/>
</dbReference>
<comment type="similarity">
    <text evidence="7">Belongs to the class-I aminoacyl-tRNA synthetase family.</text>
</comment>
<feature type="coiled-coil region" evidence="8">
    <location>
        <begin position="53"/>
        <end position="80"/>
    </location>
</feature>
<feature type="domain" description="tRNA synthetases class I (E and Q) anti-codon binding" evidence="11">
    <location>
        <begin position="618"/>
        <end position="681"/>
    </location>
</feature>
<dbReference type="GO" id="GO:0005739">
    <property type="term" value="C:mitochondrion"/>
    <property type="evidence" value="ECO:0007669"/>
    <property type="project" value="EnsemblFungi"/>
</dbReference>
<dbReference type="HOGENOM" id="CLU_001882_1_2_1"/>
<accession>J8ZUQ6</accession>
<evidence type="ECO:0000256" key="5">
    <source>
        <dbReference type="ARBA" id="ARBA00022917"/>
    </source>
</evidence>
<evidence type="ECO:0000313" key="13">
    <source>
        <dbReference type="Proteomes" id="UP000003163"/>
    </source>
</evidence>
<proteinExistence type="inferred from homology"/>
<dbReference type="InterPro" id="IPR020058">
    <property type="entry name" value="Glu/Gln-tRNA-synth_Ib_cat-dom"/>
</dbReference>
<dbReference type="SUPFAM" id="SSF50715">
    <property type="entry name" value="Ribosomal protein L25-like"/>
    <property type="match status" value="1"/>
</dbReference>
<dbReference type="InterPro" id="IPR014729">
    <property type="entry name" value="Rossmann-like_a/b/a_fold"/>
</dbReference>
<dbReference type="PANTHER" id="PTHR43097">
    <property type="entry name" value="GLUTAMINE-TRNA LIGASE"/>
    <property type="match status" value="1"/>
</dbReference>
<dbReference type="InterPro" id="IPR050132">
    <property type="entry name" value="Gln/Glu-tRNA_Ligase"/>
</dbReference>
<keyword evidence="2 7" id="KW-0436">Ligase</keyword>
<dbReference type="EMBL" id="AFBI03000038">
    <property type="protein sequence ID" value="EJW03418.1"/>
    <property type="molecule type" value="Genomic_DNA"/>
</dbReference>
<dbReference type="FunFam" id="3.90.800.10:FF:000001">
    <property type="entry name" value="Glutamine--tRNA ligase"/>
    <property type="match status" value="1"/>
</dbReference>
<dbReference type="FunCoup" id="J8ZUQ6">
    <property type="interactions" value="75"/>
</dbReference>
<comment type="caution">
    <text evidence="12">The sequence shown here is derived from an EMBL/GenBank/DDBJ whole genome shotgun (WGS) entry which is preliminary data.</text>
</comment>
<dbReference type="GO" id="GO:1990825">
    <property type="term" value="F:sequence-specific mRNA binding"/>
    <property type="evidence" value="ECO:0007669"/>
    <property type="project" value="EnsemblFungi"/>
</dbReference>
<evidence type="ECO:0000259" key="10">
    <source>
        <dbReference type="Pfam" id="PF03950"/>
    </source>
</evidence>